<keyword evidence="1" id="KW-0812">Transmembrane</keyword>
<feature type="transmembrane region" description="Helical" evidence="1">
    <location>
        <begin position="563"/>
        <end position="588"/>
    </location>
</feature>
<sequence length="749" mass="83524">MRQAAAMAAAVAVAILAFTLAATAGVSAAPTTDLQLDQAAAASTTEDYTTVSLLAEDVPVDEEEPTDRALRPVPQLQPYAQTVNVSEPGRYATRTLPDLPLAVAAAAAQLHAGSACGRDYSRYLDALHNFTLWAVQMYDASVKAPTGVLFGAVYQLGHYDECVSVRAAQYCLPEVRVKPSEPQPLPTDPYTLNFDPEGSAWLKLQDTGDERKIRRDRISWALCVPSTCSATEVQVAMGAVLREVGPPLGASLEVVLDRDSCTSQLEQPTLRPAHIAFMCFVGALILLVLYCSYYHMRSNMSQNSLQSTKNLGTKEQLIFAFSIFQNIQRLTEKNGKVRGLDSFHFVRFLFIIAVIAGHRMLISYGHPVYNGEDLDKIYSNFFSILLANGALVVDVFFTLAAFTSAYILFDELEKPTNAKNIFSVILTRYLRLTPSYLVILLFEICVLPYIGNGPFWKTSVIKEQNRCSAYWWANILYINNYLDIKNLCMFPSWYLAVDFQMFVLTTFLIYIIWRWPKVGWIITGVIATLSVLIPFFVIYMWNIEPIVKPFPRNFKDPREDKTFQIAYVTTHTRAAPYIIGMVSGILTHKGISVAFKVPMVFAYTGVAISAVIGLVTVLSGYIFFIPTRPLNPLEAAVYGSLCRVAIGLVVCSFIVLQTFGHMGHFVEKIQKTISSNIFIILSRLTYGAYLIHTLPQLYDEGSLRLPRNVDWFTTIWSLLGDCCAVYFLAFLLFIGVEAPIRTISKILLS</sequence>
<feature type="transmembrane region" description="Helical" evidence="1">
    <location>
        <begin position="715"/>
        <end position="736"/>
    </location>
</feature>
<dbReference type="PANTHER" id="PTHR11161">
    <property type="entry name" value="O-ACYLTRANSFERASE"/>
    <property type="match status" value="1"/>
</dbReference>
<feature type="transmembrane region" description="Helical" evidence="1">
    <location>
        <begin position="382"/>
        <end position="409"/>
    </location>
</feature>
<keyword evidence="2" id="KW-0732">Signal</keyword>
<reference evidence="4" key="1">
    <citation type="journal article" date="2021" name="J. Neurophysiol.">
        <title>Gene transcription changes in a locust model of noise-induced deafness.</title>
        <authorList>
            <person name="French A.S."/>
            <person name="Warren B."/>
        </authorList>
    </citation>
    <scope>NUCLEOTIDE SEQUENCE</scope>
</reference>
<dbReference type="PANTHER" id="PTHR11161:SF71">
    <property type="entry name" value="NOSE RESISTANT-TO-FLUOXETINE PROTEIN N-TERMINAL DOMAIN-CONTAINING PROTEIN"/>
    <property type="match status" value="1"/>
</dbReference>
<protein>
    <submittedName>
        <fullName evidence="4">Nose resistant to fluoxetine protein 6</fullName>
    </submittedName>
</protein>
<dbReference type="Pfam" id="PF20146">
    <property type="entry name" value="NRF"/>
    <property type="match status" value="1"/>
</dbReference>
<feature type="transmembrane region" description="Helical" evidence="1">
    <location>
        <begin position="273"/>
        <end position="293"/>
    </location>
</feature>
<feature type="transmembrane region" description="Helical" evidence="1">
    <location>
        <begin position="345"/>
        <end position="362"/>
    </location>
</feature>
<feature type="transmembrane region" description="Helical" evidence="1">
    <location>
        <begin position="636"/>
        <end position="656"/>
    </location>
</feature>
<feature type="transmembrane region" description="Helical" evidence="1">
    <location>
        <begin position="677"/>
        <end position="695"/>
    </location>
</feature>
<dbReference type="Pfam" id="PF01757">
    <property type="entry name" value="Acyl_transf_3"/>
    <property type="match status" value="1"/>
</dbReference>
<dbReference type="InterPro" id="IPR052728">
    <property type="entry name" value="O2_lipid_transport_reg"/>
</dbReference>
<evidence type="ECO:0000256" key="1">
    <source>
        <dbReference type="SAM" id="Phobius"/>
    </source>
</evidence>
<keyword evidence="1" id="KW-0472">Membrane</keyword>
<feature type="domain" description="Nose resistant-to-fluoxetine protein N-terminal" evidence="3">
    <location>
        <begin position="113"/>
        <end position="263"/>
    </location>
</feature>
<dbReference type="GO" id="GO:0016747">
    <property type="term" value="F:acyltransferase activity, transferring groups other than amino-acyl groups"/>
    <property type="evidence" value="ECO:0007669"/>
    <property type="project" value="InterPro"/>
</dbReference>
<name>A0A8E5JT49_SCHGR</name>
<dbReference type="AlphaFoldDB" id="A0A8E5JT49"/>
<feature type="chain" id="PRO_5034740024" evidence="2">
    <location>
        <begin position="29"/>
        <end position="749"/>
    </location>
</feature>
<dbReference type="InterPro" id="IPR002656">
    <property type="entry name" value="Acyl_transf_3_dom"/>
</dbReference>
<evidence type="ECO:0000259" key="3">
    <source>
        <dbReference type="SMART" id="SM00703"/>
    </source>
</evidence>
<dbReference type="EMBL" id="MW962653">
    <property type="protein sequence ID" value="QVD39419.1"/>
    <property type="molecule type" value="mRNA"/>
</dbReference>
<keyword evidence="1" id="KW-1133">Transmembrane helix</keyword>
<dbReference type="SMART" id="SM00703">
    <property type="entry name" value="NRF"/>
    <property type="match status" value="1"/>
</dbReference>
<proteinExistence type="evidence at transcript level"/>
<feature type="transmembrane region" description="Helical" evidence="1">
    <location>
        <begin position="493"/>
        <end position="513"/>
    </location>
</feature>
<evidence type="ECO:0000256" key="2">
    <source>
        <dbReference type="SAM" id="SignalP"/>
    </source>
</evidence>
<feature type="transmembrane region" description="Helical" evidence="1">
    <location>
        <begin position="600"/>
        <end position="624"/>
    </location>
</feature>
<organism evidence="4">
    <name type="scientific">Schistocerca gregaria</name>
    <name type="common">Desert locust</name>
    <name type="synonym">Gryllus gregarius</name>
    <dbReference type="NCBI Taxonomy" id="7010"/>
    <lineage>
        <taxon>Eukaryota</taxon>
        <taxon>Metazoa</taxon>
        <taxon>Ecdysozoa</taxon>
        <taxon>Arthropoda</taxon>
        <taxon>Hexapoda</taxon>
        <taxon>Insecta</taxon>
        <taxon>Pterygota</taxon>
        <taxon>Neoptera</taxon>
        <taxon>Polyneoptera</taxon>
        <taxon>Orthoptera</taxon>
        <taxon>Caelifera</taxon>
        <taxon>Acrididea</taxon>
        <taxon>Acridomorpha</taxon>
        <taxon>Acridoidea</taxon>
        <taxon>Acrididae</taxon>
        <taxon>Cyrtacanthacridinae</taxon>
        <taxon>Schistocerca</taxon>
    </lineage>
</organism>
<dbReference type="OrthoDB" id="10006435at2759"/>
<evidence type="ECO:0000313" key="4">
    <source>
        <dbReference type="EMBL" id="QVD39419.1"/>
    </source>
</evidence>
<feature type="signal peptide" evidence="2">
    <location>
        <begin position="1"/>
        <end position="28"/>
    </location>
</feature>
<feature type="transmembrane region" description="Helical" evidence="1">
    <location>
        <begin position="520"/>
        <end position="543"/>
    </location>
</feature>
<accession>A0A8E5JT49</accession>
<dbReference type="InterPro" id="IPR006621">
    <property type="entry name" value="Nose-resist-to-fluoxetine_N"/>
</dbReference>
<feature type="transmembrane region" description="Helical" evidence="1">
    <location>
        <begin position="429"/>
        <end position="450"/>
    </location>
</feature>